<protein>
    <submittedName>
        <fullName evidence="1">Uncharacterized protein</fullName>
    </submittedName>
</protein>
<dbReference type="AlphaFoldDB" id="A0AAV4PB51"/>
<gene>
    <name evidence="1" type="ORF">CEXT_270951</name>
</gene>
<reference evidence="1 2" key="1">
    <citation type="submission" date="2021-06" db="EMBL/GenBank/DDBJ databases">
        <title>Caerostris extrusa draft genome.</title>
        <authorList>
            <person name="Kono N."/>
            <person name="Arakawa K."/>
        </authorList>
    </citation>
    <scope>NUCLEOTIDE SEQUENCE [LARGE SCALE GENOMIC DNA]</scope>
</reference>
<evidence type="ECO:0000313" key="1">
    <source>
        <dbReference type="EMBL" id="GIX93825.1"/>
    </source>
</evidence>
<dbReference type="Proteomes" id="UP001054945">
    <property type="component" value="Unassembled WGS sequence"/>
</dbReference>
<dbReference type="EMBL" id="BPLR01004302">
    <property type="protein sequence ID" value="GIX93825.1"/>
    <property type="molecule type" value="Genomic_DNA"/>
</dbReference>
<name>A0AAV4PB51_CAEEX</name>
<evidence type="ECO:0000313" key="2">
    <source>
        <dbReference type="Proteomes" id="UP001054945"/>
    </source>
</evidence>
<comment type="caution">
    <text evidence="1">The sequence shown here is derived from an EMBL/GenBank/DDBJ whole genome shotgun (WGS) entry which is preliminary data.</text>
</comment>
<keyword evidence="2" id="KW-1185">Reference proteome</keyword>
<proteinExistence type="predicted"/>
<organism evidence="1 2">
    <name type="scientific">Caerostris extrusa</name>
    <name type="common">Bark spider</name>
    <name type="synonym">Caerostris bankana</name>
    <dbReference type="NCBI Taxonomy" id="172846"/>
    <lineage>
        <taxon>Eukaryota</taxon>
        <taxon>Metazoa</taxon>
        <taxon>Ecdysozoa</taxon>
        <taxon>Arthropoda</taxon>
        <taxon>Chelicerata</taxon>
        <taxon>Arachnida</taxon>
        <taxon>Araneae</taxon>
        <taxon>Araneomorphae</taxon>
        <taxon>Entelegynae</taxon>
        <taxon>Araneoidea</taxon>
        <taxon>Araneidae</taxon>
        <taxon>Caerostris</taxon>
    </lineage>
</organism>
<accession>A0AAV4PB51</accession>
<sequence>MSSEDGLPTERFLIFLELKDHSGENIADLVFNYITTELITLLISENAEDSLMIMQPIWLVDTMVYSKKLSKKTRFARFVPCAGLNLVGH</sequence>